<accession>L7PCD1</accession>
<name>L7PCD1_HAEFO</name>
<keyword evidence="1" id="KW-0812">Transmembrane</keyword>
<dbReference type="RefSeq" id="YP_007475031.1">
    <property type="nucleotide sequence ID" value="NC_020334.1"/>
</dbReference>
<proteinExistence type="predicted"/>
<sequence length="53" mass="6644">MPQIFPMNWFLISLMMMMMIIFIMIMTFFLKKTYKKLNMNSYNMTVKMITFKW</sequence>
<feature type="transmembrane region" description="Helical" evidence="1">
    <location>
        <begin position="6"/>
        <end position="30"/>
    </location>
</feature>
<dbReference type="CTD" id="4509"/>
<dbReference type="GeneID" id="14657985"/>
<keyword evidence="2" id="KW-0496">Mitochondrion</keyword>
<evidence type="ECO:0000313" key="2">
    <source>
        <dbReference type="EMBL" id="AFU55280.1"/>
    </source>
</evidence>
<gene>
    <name evidence="2" type="primary">ATP8</name>
</gene>
<keyword evidence="1" id="KW-0472">Membrane</keyword>
<reference evidence="2" key="1">
    <citation type="journal article" date="2013" name="Ticks Tick Borne Dis.">
        <title>Phylogenetic analysis of the mitochondrial genomes and nuclear rRNA genes of ticks reveals a deep phylogenetic structure within the genus Haemaphysalis and further elucidates the polyphyly of the genus Amblyomma with respect to Amblyomma sphenodonti and Amblyomma elaphense.</title>
        <authorList>
            <person name="Burger T.D."/>
            <person name="Shao R."/>
            <person name="Barker S.C."/>
        </authorList>
    </citation>
    <scope>NUCLEOTIDE SEQUENCE</scope>
</reference>
<organism evidence="2">
    <name type="scientific">Haemaphysalis formosensis</name>
    <name type="common">Tick</name>
    <dbReference type="NCBI Taxonomy" id="1155004"/>
    <lineage>
        <taxon>Eukaryota</taxon>
        <taxon>Metazoa</taxon>
        <taxon>Ecdysozoa</taxon>
        <taxon>Arthropoda</taxon>
        <taxon>Chelicerata</taxon>
        <taxon>Arachnida</taxon>
        <taxon>Acari</taxon>
        <taxon>Parasitiformes</taxon>
        <taxon>Ixodida</taxon>
        <taxon>Ixodoidea</taxon>
        <taxon>Ixodidae</taxon>
        <taxon>Haemaphysalinae</taxon>
        <taxon>Haemaphysalis</taxon>
    </lineage>
</organism>
<evidence type="ECO:0000256" key="1">
    <source>
        <dbReference type="SAM" id="Phobius"/>
    </source>
</evidence>
<keyword evidence="1" id="KW-1133">Transmembrane helix</keyword>
<dbReference type="EMBL" id="JX573135">
    <property type="protein sequence ID" value="AFU55280.1"/>
    <property type="molecule type" value="Genomic_DNA"/>
</dbReference>
<dbReference type="AlphaFoldDB" id="L7PCD1"/>
<geneLocation type="mitochondrion" evidence="2"/>
<protein>
    <submittedName>
        <fullName evidence="2">ATP synthase subunit 8</fullName>
    </submittedName>
</protein>